<organism evidence="1 2">
    <name type="scientific">Aneurinibacillus soli</name>
    <dbReference type="NCBI Taxonomy" id="1500254"/>
    <lineage>
        <taxon>Bacteria</taxon>
        <taxon>Bacillati</taxon>
        <taxon>Bacillota</taxon>
        <taxon>Bacilli</taxon>
        <taxon>Bacillales</taxon>
        <taxon>Paenibacillaceae</taxon>
        <taxon>Aneurinibacillus group</taxon>
        <taxon>Aneurinibacillus</taxon>
    </lineage>
</organism>
<protein>
    <submittedName>
        <fullName evidence="1">Uncharacterized protein</fullName>
    </submittedName>
</protein>
<proteinExistence type="predicted"/>
<accession>A0A0U5ATY1</accession>
<sequence length="181" mass="21241">MNYFIMMQDDRISNAIEPVGVSEVISAEKVVDEQIYKIDKLNLQFPVREKEVVEYVDFIQRPVSLLSDKLKQLIEKYVPDIYTKSVVLVDINRVRQDLYWLVVPPRIKCLSHQSEFHKDGTVKKLVIDEKKVASYKVFKIDGIMEEYTVISLDVAESLLRRDFMGIRLKKIEKQSMQKEVI</sequence>
<evidence type="ECO:0000313" key="1">
    <source>
        <dbReference type="EMBL" id="BAU27201.1"/>
    </source>
</evidence>
<dbReference type="RefSeq" id="WP_096464354.1">
    <property type="nucleotide sequence ID" value="NZ_AP017312.1"/>
</dbReference>
<keyword evidence="2" id="KW-1185">Reference proteome</keyword>
<evidence type="ECO:0000313" key="2">
    <source>
        <dbReference type="Proteomes" id="UP000217696"/>
    </source>
</evidence>
<reference evidence="1 2" key="1">
    <citation type="submission" date="2015-12" db="EMBL/GenBank/DDBJ databases">
        <title>Genome sequence of Aneurinibacillus soli.</title>
        <authorList>
            <person name="Lee J.S."/>
            <person name="Lee K.C."/>
            <person name="Kim K.K."/>
            <person name="Lee B.W."/>
        </authorList>
    </citation>
    <scope>NUCLEOTIDE SEQUENCE [LARGE SCALE GENOMIC DNA]</scope>
    <source>
        <strain evidence="1 2">CB4</strain>
    </source>
</reference>
<dbReference type="Proteomes" id="UP000217696">
    <property type="component" value="Chromosome"/>
</dbReference>
<gene>
    <name evidence="1" type="ORF">CB4_01370</name>
</gene>
<name>A0A0U5ATY1_9BACL</name>
<dbReference type="OrthoDB" id="2086300at2"/>
<dbReference type="EMBL" id="AP017312">
    <property type="protein sequence ID" value="BAU27201.1"/>
    <property type="molecule type" value="Genomic_DNA"/>
</dbReference>
<dbReference type="KEGG" id="asoc:CB4_01370"/>
<dbReference type="AlphaFoldDB" id="A0A0U5ATY1"/>